<protein>
    <submittedName>
        <fullName evidence="2">Uncharacterized protein</fullName>
    </submittedName>
</protein>
<feature type="compositionally biased region" description="Basic and acidic residues" evidence="1">
    <location>
        <begin position="1"/>
        <end position="10"/>
    </location>
</feature>
<evidence type="ECO:0000256" key="1">
    <source>
        <dbReference type="SAM" id="MobiDB-lite"/>
    </source>
</evidence>
<reference evidence="2" key="1">
    <citation type="submission" date="2023-05" db="EMBL/GenBank/DDBJ databases">
        <authorList>
            <person name="Stuckert A."/>
        </authorList>
    </citation>
    <scope>NUCLEOTIDE SEQUENCE</scope>
</reference>
<sequence>MGPPGIRDHGTPMSSPTLKPHPKKPLKGTRGISWGPLLTPGPLGQCPSFQMVSPPLVTMKTRLSASYICFFKLLSLIKKN</sequence>
<proteinExistence type="predicted"/>
<evidence type="ECO:0000313" key="2">
    <source>
        <dbReference type="EMBL" id="CAI9593835.1"/>
    </source>
</evidence>
<comment type="caution">
    <text evidence="2">The sequence shown here is derived from an EMBL/GenBank/DDBJ whole genome shotgun (WGS) entry which is preliminary data.</text>
</comment>
<evidence type="ECO:0000313" key="3">
    <source>
        <dbReference type="Proteomes" id="UP001162483"/>
    </source>
</evidence>
<dbReference type="EMBL" id="CATNWA010016585">
    <property type="protein sequence ID" value="CAI9593835.1"/>
    <property type="molecule type" value="Genomic_DNA"/>
</dbReference>
<keyword evidence="3" id="KW-1185">Reference proteome</keyword>
<dbReference type="Proteomes" id="UP001162483">
    <property type="component" value="Unassembled WGS sequence"/>
</dbReference>
<feature type="region of interest" description="Disordered" evidence="1">
    <location>
        <begin position="1"/>
        <end position="35"/>
    </location>
</feature>
<gene>
    <name evidence="2" type="ORF">SPARVUS_LOCUS11622915</name>
</gene>
<organism evidence="2 3">
    <name type="scientific">Staurois parvus</name>
    <dbReference type="NCBI Taxonomy" id="386267"/>
    <lineage>
        <taxon>Eukaryota</taxon>
        <taxon>Metazoa</taxon>
        <taxon>Chordata</taxon>
        <taxon>Craniata</taxon>
        <taxon>Vertebrata</taxon>
        <taxon>Euteleostomi</taxon>
        <taxon>Amphibia</taxon>
        <taxon>Batrachia</taxon>
        <taxon>Anura</taxon>
        <taxon>Neobatrachia</taxon>
        <taxon>Ranoidea</taxon>
        <taxon>Ranidae</taxon>
        <taxon>Staurois</taxon>
    </lineage>
</organism>
<accession>A0ABN9FCL9</accession>
<name>A0ABN9FCL9_9NEOB</name>